<feature type="transmembrane region" description="Helical" evidence="2">
    <location>
        <begin position="225"/>
        <end position="250"/>
    </location>
</feature>
<comment type="caution">
    <text evidence="4">The sequence shown here is derived from an EMBL/GenBank/DDBJ whole genome shotgun (WGS) entry which is preliminary data.</text>
</comment>
<evidence type="ECO:0008006" key="6">
    <source>
        <dbReference type="Google" id="ProtNLM"/>
    </source>
</evidence>
<feature type="signal peptide" evidence="3">
    <location>
        <begin position="1"/>
        <end position="21"/>
    </location>
</feature>
<feature type="compositionally biased region" description="Basic and acidic residues" evidence="1">
    <location>
        <begin position="170"/>
        <end position="180"/>
    </location>
</feature>
<organism evidence="4 5">
    <name type="scientific">Vanrija humicola</name>
    <name type="common">Yeast</name>
    <name type="synonym">Cryptococcus humicola</name>
    <dbReference type="NCBI Taxonomy" id="5417"/>
    <lineage>
        <taxon>Eukaryota</taxon>
        <taxon>Fungi</taxon>
        <taxon>Dikarya</taxon>
        <taxon>Basidiomycota</taxon>
        <taxon>Agaricomycotina</taxon>
        <taxon>Tremellomycetes</taxon>
        <taxon>Trichosporonales</taxon>
        <taxon>Trichosporonaceae</taxon>
        <taxon>Vanrija</taxon>
    </lineage>
</organism>
<evidence type="ECO:0000313" key="5">
    <source>
        <dbReference type="Proteomes" id="UP000473826"/>
    </source>
</evidence>
<feature type="chain" id="PRO_5028888128" description="Protein BIG1" evidence="3">
    <location>
        <begin position="22"/>
        <end position="272"/>
    </location>
</feature>
<keyword evidence="2" id="KW-1133">Transmembrane helix</keyword>
<evidence type="ECO:0000256" key="1">
    <source>
        <dbReference type="SAM" id="MobiDB-lite"/>
    </source>
</evidence>
<proteinExistence type="predicted"/>
<feature type="region of interest" description="Disordered" evidence="1">
    <location>
        <begin position="170"/>
        <end position="216"/>
    </location>
</feature>
<evidence type="ECO:0000256" key="3">
    <source>
        <dbReference type="SAM" id="SignalP"/>
    </source>
</evidence>
<dbReference type="OrthoDB" id="10029326at2759"/>
<evidence type="ECO:0000313" key="4">
    <source>
        <dbReference type="EMBL" id="TXT10875.1"/>
    </source>
</evidence>
<sequence length="272" mass="29303">MRFSPSVGAATALVLAASARAFRDSSPLFVWSSTPNDALLEAANEVKSGVISADAVFGTLKTIGCDWDAIVVAHQDELHQSHIEKINLPYAKAHADLHVPYLIRPTREGLDEAVTSWATECGAELIDEYKRPANGERVLVYFNAEHGSDVSLPADLPKRHLVVVTGTRDLSKRQNDEKPFMSEAPSSSHTATLADDEDAAPGNGTKPGNGTRPGRDETAYLTTPVIVGLLLSFGVLLPILFVGISQLAAIQVPPRMLEISKTLSVNKDRKDQ</sequence>
<dbReference type="AlphaFoldDB" id="A0A7D8YZS1"/>
<keyword evidence="2" id="KW-0812">Transmembrane</keyword>
<reference evidence="4 5" key="1">
    <citation type="journal article" date="2019" name="PLoS Genet.">
        <title>Convergent evolution of linked mating-type loci in basidiomycete fungi.</title>
        <authorList>
            <person name="Sun S."/>
            <person name="Coelho M.A."/>
            <person name="Heitman J."/>
            <person name="Nowrousian M."/>
        </authorList>
    </citation>
    <scope>NUCLEOTIDE SEQUENCE [LARGE SCALE GENOMIC DNA]</scope>
    <source>
        <strain evidence="4 5">CBS 4282</strain>
    </source>
</reference>
<protein>
    <recommendedName>
        <fullName evidence="6">Protein BIG1</fullName>
    </recommendedName>
</protein>
<keyword evidence="5" id="KW-1185">Reference proteome</keyword>
<dbReference type="EMBL" id="QKWK01000005">
    <property type="protein sequence ID" value="TXT10875.1"/>
    <property type="molecule type" value="Genomic_DNA"/>
</dbReference>
<keyword evidence="3" id="KW-0732">Signal</keyword>
<keyword evidence="2" id="KW-0472">Membrane</keyword>
<evidence type="ECO:0000256" key="2">
    <source>
        <dbReference type="SAM" id="Phobius"/>
    </source>
</evidence>
<accession>A0A7D8YZS1</accession>
<dbReference type="Proteomes" id="UP000473826">
    <property type="component" value="Unassembled WGS sequence"/>
</dbReference>
<name>A0A7D8YZS1_VANHU</name>
<gene>
    <name evidence="4" type="ORF">VHUM_02380</name>
</gene>